<evidence type="ECO:0000313" key="3">
    <source>
        <dbReference type="Proteomes" id="UP001288944"/>
    </source>
</evidence>
<feature type="non-terminal residue" evidence="2">
    <location>
        <position position="1"/>
    </location>
</feature>
<evidence type="ECO:0000313" key="2">
    <source>
        <dbReference type="EMBL" id="MDZ7543776.1"/>
    </source>
</evidence>
<sequence>VRVFLRSILDNMGIQAEIRIKETDDILYINLNGPKMGLIIGYRGETLDSLQYLASLVVNKEHDIPYKKVVLDTENYRKKREETLIRVAEKTAYKVRKTGRPYKLEPMNPYERRVIHSALQDNDYVYTFSQGDEP</sequence>
<dbReference type="InterPro" id="IPR039247">
    <property type="entry name" value="KhpB"/>
</dbReference>
<dbReference type="CDD" id="cd02414">
    <property type="entry name" value="KH-II_Jag"/>
    <property type="match status" value="1"/>
</dbReference>
<dbReference type="EMBL" id="WNUR01001614">
    <property type="protein sequence ID" value="MDZ7543776.1"/>
    <property type="molecule type" value="Genomic_DNA"/>
</dbReference>
<dbReference type="InterPro" id="IPR015946">
    <property type="entry name" value="KH_dom-like_a/b"/>
</dbReference>
<dbReference type="NCBIfam" id="NF041568">
    <property type="entry name" value="Jag_EloR"/>
    <property type="match status" value="1"/>
</dbReference>
<dbReference type="PANTHER" id="PTHR35800:SF1">
    <property type="entry name" value="RNA-BINDING PROTEIN KHPB"/>
    <property type="match status" value="1"/>
</dbReference>
<proteinExistence type="predicted"/>
<feature type="non-terminal residue" evidence="2">
    <location>
        <position position="134"/>
    </location>
</feature>
<dbReference type="GO" id="GO:0003723">
    <property type="term" value="F:RNA binding"/>
    <property type="evidence" value="ECO:0007669"/>
    <property type="project" value="InterPro"/>
</dbReference>
<dbReference type="InterPro" id="IPR038008">
    <property type="entry name" value="Jag_KH"/>
</dbReference>
<dbReference type="Gene3D" id="3.30.1370.50">
    <property type="entry name" value="R3H-like domain"/>
    <property type="match status" value="1"/>
</dbReference>
<dbReference type="InterPro" id="IPR001374">
    <property type="entry name" value="R3H_dom"/>
</dbReference>
<gene>
    <name evidence="2" type="ORF">GNF83_21945</name>
</gene>
<dbReference type="Proteomes" id="UP001288944">
    <property type="component" value="Unassembled WGS sequence"/>
</dbReference>
<dbReference type="AlphaFoldDB" id="A0AAW9KE89"/>
<feature type="domain" description="R3H" evidence="1">
    <location>
        <begin position="78"/>
        <end position="134"/>
    </location>
</feature>
<organism evidence="2 3">
    <name type="scientific">Clostridium perfringens</name>
    <dbReference type="NCBI Taxonomy" id="1502"/>
    <lineage>
        <taxon>Bacteria</taxon>
        <taxon>Bacillati</taxon>
        <taxon>Bacillota</taxon>
        <taxon>Clostridia</taxon>
        <taxon>Eubacteriales</taxon>
        <taxon>Clostridiaceae</taxon>
        <taxon>Clostridium</taxon>
    </lineage>
</organism>
<reference evidence="2" key="1">
    <citation type="submission" date="2019-11" db="EMBL/GenBank/DDBJ databases">
        <title>Characterization of Clostridium perfringens isolates from swine manure treated agricultural soils.</title>
        <authorList>
            <person name="Wushke S.T."/>
        </authorList>
    </citation>
    <scope>NUCLEOTIDE SEQUENCE</scope>
    <source>
        <strain evidence="2">X62</strain>
    </source>
</reference>
<dbReference type="PANTHER" id="PTHR35800">
    <property type="entry name" value="PROTEIN JAG"/>
    <property type="match status" value="1"/>
</dbReference>
<dbReference type="PROSITE" id="PS51061">
    <property type="entry name" value="R3H"/>
    <property type="match status" value="1"/>
</dbReference>
<accession>A0AAW9KE89</accession>
<evidence type="ECO:0000259" key="1">
    <source>
        <dbReference type="PROSITE" id="PS51061"/>
    </source>
</evidence>
<dbReference type="Pfam" id="PF01424">
    <property type="entry name" value="R3H"/>
    <property type="match status" value="1"/>
</dbReference>
<dbReference type="InterPro" id="IPR036867">
    <property type="entry name" value="R3H_dom_sf"/>
</dbReference>
<dbReference type="CDD" id="cd02644">
    <property type="entry name" value="R3H_jag"/>
    <property type="match status" value="1"/>
</dbReference>
<dbReference type="Pfam" id="PF13083">
    <property type="entry name" value="KH_KhpA-B"/>
    <property type="match status" value="1"/>
</dbReference>
<name>A0AAW9KE89_CLOPF</name>
<dbReference type="InterPro" id="IPR034079">
    <property type="entry name" value="R3H_KhpB"/>
</dbReference>
<dbReference type="SMART" id="SM00393">
    <property type="entry name" value="R3H"/>
    <property type="match status" value="1"/>
</dbReference>
<comment type="caution">
    <text evidence="2">The sequence shown here is derived from an EMBL/GenBank/DDBJ whole genome shotgun (WGS) entry which is preliminary data.</text>
</comment>
<dbReference type="Gene3D" id="3.30.300.20">
    <property type="match status" value="1"/>
</dbReference>
<dbReference type="SUPFAM" id="SSF82708">
    <property type="entry name" value="R3H domain"/>
    <property type="match status" value="1"/>
</dbReference>
<protein>
    <submittedName>
        <fullName evidence="2">KH domain-containing protein</fullName>
    </submittedName>
</protein>